<evidence type="ECO:0000256" key="1">
    <source>
        <dbReference type="SAM" id="Coils"/>
    </source>
</evidence>
<organism evidence="4 5">
    <name type="scientific">Kockovaella imperatae</name>
    <dbReference type="NCBI Taxonomy" id="4999"/>
    <lineage>
        <taxon>Eukaryota</taxon>
        <taxon>Fungi</taxon>
        <taxon>Dikarya</taxon>
        <taxon>Basidiomycota</taxon>
        <taxon>Agaricomycotina</taxon>
        <taxon>Tremellomycetes</taxon>
        <taxon>Tremellales</taxon>
        <taxon>Cuniculitremaceae</taxon>
        <taxon>Kockovaella</taxon>
    </lineage>
</organism>
<feature type="coiled-coil region" evidence="1">
    <location>
        <begin position="566"/>
        <end position="593"/>
    </location>
</feature>
<dbReference type="InParanoid" id="A0A1Y1U9F7"/>
<dbReference type="Proteomes" id="UP000193218">
    <property type="component" value="Unassembled WGS sequence"/>
</dbReference>
<dbReference type="AlphaFoldDB" id="A0A1Y1U9F7"/>
<keyword evidence="5" id="KW-1185">Reference proteome</keyword>
<dbReference type="RefSeq" id="XP_021868905.1">
    <property type="nucleotide sequence ID" value="XM_022016723.1"/>
</dbReference>
<proteinExistence type="predicted"/>
<keyword evidence="1" id="KW-0175">Coiled coil</keyword>
<gene>
    <name evidence="4" type="ORF">BD324DRAFT_634403</name>
</gene>
<keyword evidence="3" id="KW-0472">Membrane</keyword>
<feature type="compositionally biased region" description="Low complexity" evidence="2">
    <location>
        <begin position="432"/>
        <end position="445"/>
    </location>
</feature>
<sequence>MSIIERVDLDMTHVTERSRTQNRLRTSTSTPSLSSTTAAAAAAAAYNAGIDIFSSSNITTTSSSNPPSSKTLESPKRPATPSEYRSSPVRYHANAHPYAIHSSSTSILTRTNSSPSKGLDPVYYRPTRRMSSFQGVLDDGKEGASPGPEVPEKPRIKLKKSWSISSFSEEKPKEVLGKPSIPSNPKTWMPSDLSAYLNWALRSGDTGLTDDVVPLPLVQDISSWIFRHRVTGRDFLNVHSDVWSTSRPPPFMSLLLTISRRMRRCSVQGGGLKTSYHRGEASVFQEEESEGPFIAAGDEDDDDEEADFDKMSGVKRLAKVFESRAVDGSGSDAGLDDNLINIPLEPQWTGSSTTSSAAGWERWGVKRRFSGRYVSSGLESRDASSSSSVPAAVTTQCGMEKDDTADSKSPPPPYASPALDLVPRSADIFASVSESSSAIRASETSPRPSTPLSPAPELPMESDTSSSFSQSNTEAHAREQVESYATLRRRQRPTTPASSSAPFDLEHKETEFDVADESECQDKDSARRTTLRPNESQILGFHRSPPGRSLIDQIPITTAAAIDRMTPDLQDRLDEIYARIERLEQDKADSEEATTTRTIHSWNDIRATFGSMDSLEAYLLNVSRGNVGSLKVLAGAVFLTGVGLGILAGSLLSRRGR</sequence>
<dbReference type="GeneID" id="33558532"/>
<feature type="region of interest" description="Disordered" evidence="2">
    <location>
        <begin position="16"/>
        <end position="35"/>
    </location>
</feature>
<feature type="compositionally biased region" description="Polar residues" evidence="2">
    <location>
        <begin position="102"/>
        <end position="116"/>
    </location>
</feature>
<comment type="caution">
    <text evidence="4">The sequence shown here is derived from an EMBL/GenBank/DDBJ whole genome shotgun (WGS) entry which is preliminary data.</text>
</comment>
<feature type="compositionally biased region" description="Low complexity" evidence="2">
    <location>
        <begin position="26"/>
        <end position="35"/>
    </location>
</feature>
<feature type="compositionally biased region" description="Acidic residues" evidence="2">
    <location>
        <begin position="297"/>
        <end position="306"/>
    </location>
</feature>
<reference evidence="4 5" key="1">
    <citation type="submission" date="2017-03" db="EMBL/GenBank/DDBJ databases">
        <title>Widespread Adenine N6-methylation of Active Genes in Fungi.</title>
        <authorList>
            <consortium name="DOE Joint Genome Institute"/>
            <person name="Mondo S.J."/>
            <person name="Dannebaum R.O."/>
            <person name="Kuo R.C."/>
            <person name="Louie K.B."/>
            <person name="Bewick A.J."/>
            <person name="Labutti K."/>
            <person name="Haridas S."/>
            <person name="Kuo A."/>
            <person name="Salamov A."/>
            <person name="Ahrendt S.R."/>
            <person name="Lau R."/>
            <person name="Bowen B.P."/>
            <person name="Lipzen A."/>
            <person name="Sullivan W."/>
            <person name="Andreopoulos W.B."/>
            <person name="Clum A."/>
            <person name="Lindquist E."/>
            <person name="Daum C."/>
            <person name="Northen T.R."/>
            <person name="Ramamoorthy G."/>
            <person name="Schmitz R.J."/>
            <person name="Gryganskyi A."/>
            <person name="Culley D."/>
            <person name="Magnuson J."/>
            <person name="James T.Y."/>
            <person name="O'Malley M.A."/>
            <person name="Stajich J.E."/>
            <person name="Spatafora J.W."/>
            <person name="Visel A."/>
            <person name="Grigoriev I.V."/>
        </authorList>
    </citation>
    <scope>NUCLEOTIDE SEQUENCE [LARGE SCALE GENOMIC DNA]</scope>
    <source>
        <strain evidence="4 5">NRRL Y-17943</strain>
    </source>
</reference>
<feature type="compositionally biased region" description="Pro residues" evidence="2">
    <location>
        <begin position="448"/>
        <end position="457"/>
    </location>
</feature>
<feature type="region of interest" description="Disordered" evidence="2">
    <location>
        <begin position="287"/>
        <end position="306"/>
    </location>
</feature>
<name>A0A1Y1U9F7_9TREE</name>
<evidence type="ECO:0000256" key="3">
    <source>
        <dbReference type="SAM" id="Phobius"/>
    </source>
</evidence>
<feature type="transmembrane region" description="Helical" evidence="3">
    <location>
        <begin position="632"/>
        <end position="652"/>
    </location>
</feature>
<dbReference type="OrthoDB" id="2425321at2759"/>
<feature type="region of interest" description="Disordered" evidence="2">
    <location>
        <begin position="56"/>
        <end position="86"/>
    </location>
</feature>
<keyword evidence="3" id="KW-1133">Transmembrane helix</keyword>
<feature type="compositionally biased region" description="Low complexity" evidence="2">
    <location>
        <begin position="462"/>
        <end position="471"/>
    </location>
</feature>
<evidence type="ECO:0000256" key="2">
    <source>
        <dbReference type="SAM" id="MobiDB-lite"/>
    </source>
</evidence>
<dbReference type="EMBL" id="NBSH01000013">
    <property type="protein sequence ID" value="ORX34663.1"/>
    <property type="molecule type" value="Genomic_DNA"/>
</dbReference>
<evidence type="ECO:0000313" key="5">
    <source>
        <dbReference type="Proteomes" id="UP000193218"/>
    </source>
</evidence>
<protein>
    <submittedName>
        <fullName evidence="4">Uncharacterized protein</fullName>
    </submittedName>
</protein>
<keyword evidence="3" id="KW-0812">Transmembrane</keyword>
<accession>A0A1Y1U9F7</accession>
<feature type="compositionally biased region" description="Low complexity" evidence="2">
    <location>
        <begin position="56"/>
        <end position="69"/>
    </location>
</feature>
<feature type="region of interest" description="Disordered" evidence="2">
    <location>
        <begin position="398"/>
        <end position="420"/>
    </location>
</feature>
<feature type="region of interest" description="Disordered" evidence="2">
    <location>
        <begin position="102"/>
        <end position="123"/>
    </location>
</feature>
<evidence type="ECO:0000313" key="4">
    <source>
        <dbReference type="EMBL" id="ORX34663.1"/>
    </source>
</evidence>
<feature type="region of interest" description="Disordered" evidence="2">
    <location>
        <begin position="432"/>
        <end position="546"/>
    </location>
</feature>